<reference evidence="1 2" key="1">
    <citation type="journal article" date="2010" name="Appl. Environ. Microbiol.">
        <title>The genome sequence of the crenarchaeon Acidilobus saccharovorans supports a new order, Acidilobales, and suggests an important ecological role in terrestrial acidic hot springs.</title>
        <authorList>
            <person name="Mardanov A.V."/>
            <person name="Svetlitchnyi V.A."/>
            <person name="Beletsky A.V."/>
            <person name="Prokofeva M.I."/>
            <person name="Bonch-Osmolovskaya E.A."/>
            <person name="Ravin N.V."/>
            <person name="Skryabin K.G."/>
        </authorList>
    </citation>
    <scope>NUCLEOTIDE SEQUENCE [LARGE SCALE GENOMIC DNA]</scope>
    <source>
        <strain evidence="2">DSM 16705 / JCM 18335 / VKM B-2471 / 345-15</strain>
    </source>
</reference>
<dbReference type="RefSeq" id="WP_013267350.1">
    <property type="nucleotide sequence ID" value="NC_014374.1"/>
</dbReference>
<dbReference type="eggNOG" id="arCOG00239">
    <property type="taxonomic scope" value="Archaea"/>
</dbReference>
<evidence type="ECO:0000313" key="1">
    <source>
        <dbReference type="EMBL" id="ADL19838.1"/>
    </source>
</evidence>
<proteinExistence type="predicted"/>
<dbReference type="GO" id="GO:0004300">
    <property type="term" value="F:enoyl-CoA hydratase activity"/>
    <property type="evidence" value="ECO:0007669"/>
    <property type="project" value="UniProtKB-EC"/>
</dbReference>
<dbReference type="STRING" id="666510.ASAC_1433"/>
<dbReference type="HOGENOM" id="CLU_009834_7_3_2"/>
<dbReference type="Proteomes" id="UP000000346">
    <property type="component" value="Chromosome"/>
</dbReference>
<keyword evidence="1" id="KW-0456">Lyase</keyword>
<dbReference type="AlphaFoldDB" id="D9PZ51"/>
<gene>
    <name evidence="1" type="ordered locus">ASAC_1433</name>
</gene>
<dbReference type="OrthoDB" id="27846at2157"/>
<sequence length="251" mass="27025">MAIRVERSEHTSWIIVDRQEAGNSLGYRDLQELTQAINAECSSGSTATVAITGAGEKFFITGIDLKETAEAQSEEDAWRLMYDGLGGFCRAAFNCRKPVIAAVNGYALGAGFEVLYAADLAYAVKWAKFGLPPLRYGMVPPASSTIGMLLGMPKVISYLVLTGDLITAEEAARYGIINGVVDGVEQLRSTVEEVSAKIAEAEPEAVAAARALMAEAKMQALSDKGLRTLAAFTARPVVRERVLQFLNRKRA</sequence>
<dbReference type="EC" id="4.2.1.17" evidence="1"/>
<dbReference type="EMBL" id="CP001742">
    <property type="protein sequence ID" value="ADL19838.1"/>
    <property type="molecule type" value="Genomic_DNA"/>
</dbReference>
<dbReference type="SUPFAM" id="SSF52096">
    <property type="entry name" value="ClpP/crotonase"/>
    <property type="match status" value="1"/>
</dbReference>
<dbReference type="GO" id="GO:0006635">
    <property type="term" value="P:fatty acid beta-oxidation"/>
    <property type="evidence" value="ECO:0007669"/>
    <property type="project" value="TreeGrafter"/>
</dbReference>
<organism evidence="1 2">
    <name type="scientific">Acidilobus saccharovorans (strain DSM 16705 / JCM 18335 / VKM B-2471 / 345-15)</name>
    <dbReference type="NCBI Taxonomy" id="666510"/>
    <lineage>
        <taxon>Archaea</taxon>
        <taxon>Thermoproteota</taxon>
        <taxon>Thermoprotei</taxon>
        <taxon>Acidilobales</taxon>
        <taxon>Acidilobaceae</taxon>
        <taxon>Acidilobus</taxon>
    </lineage>
</organism>
<dbReference type="KEGG" id="asc:ASAC_1433"/>
<dbReference type="Gene3D" id="3.90.226.10">
    <property type="entry name" value="2-enoyl-CoA Hydratase, Chain A, domain 1"/>
    <property type="match status" value="1"/>
</dbReference>
<dbReference type="PANTHER" id="PTHR11941">
    <property type="entry name" value="ENOYL-COA HYDRATASE-RELATED"/>
    <property type="match status" value="1"/>
</dbReference>
<protein>
    <submittedName>
        <fullName evidence="1">Enoyl-CoA hydratase</fullName>
        <ecNumber evidence="1">4.2.1.17</ecNumber>
    </submittedName>
</protein>
<dbReference type="InParanoid" id="D9PZ51"/>
<name>D9PZ51_ACIS3</name>
<dbReference type="InterPro" id="IPR001753">
    <property type="entry name" value="Enoyl-CoA_hydra/iso"/>
</dbReference>
<evidence type="ECO:0000313" key="2">
    <source>
        <dbReference type="Proteomes" id="UP000000346"/>
    </source>
</evidence>
<dbReference type="CDD" id="cd06558">
    <property type="entry name" value="crotonase-like"/>
    <property type="match status" value="1"/>
</dbReference>
<dbReference type="InterPro" id="IPR029045">
    <property type="entry name" value="ClpP/crotonase-like_dom_sf"/>
</dbReference>
<accession>D9PZ51</accession>
<dbReference type="GeneID" id="9499692"/>
<dbReference type="PANTHER" id="PTHR11941:SF54">
    <property type="entry name" value="ENOYL-COA HYDRATASE, MITOCHONDRIAL"/>
    <property type="match status" value="1"/>
</dbReference>
<keyword evidence="2" id="KW-1185">Reference proteome</keyword>
<dbReference type="Pfam" id="PF00378">
    <property type="entry name" value="ECH_1"/>
    <property type="match status" value="1"/>
</dbReference>